<dbReference type="SUPFAM" id="SSF48371">
    <property type="entry name" value="ARM repeat"/>
    <property type="match status" value="1"/>
</dbReference>
<name>A0A1H3FK95_9EURY</name>
<dbReference type="Proteomes" id="UP000199170">
    <property type="component" value="Unassembled WGS sequence"/>
</dbReference>
<dbReference type="Gene3D" id="1.25.10.10">
    <property type="entry name" value="Leucine-rich Repeat Variant"/>
    <property type="match status" value="1"/>
</dbReference>
<evidence type="ECO:0000313" key="2">
    <source>
        <dbReference type="Proteomes" id="UP000199170"/>
    </source>
</evidence>
<accession>A0A1H3FK95</accession>
<gene>
    <name evidence="1" type="ORF">SAMN04487946_10412</name>
</gene>
<dbReference type="STRING" id="660517.SAMN04487946_10412"/>
<keyword evidence="2" id="KW-1185">Reference proteome</keyword>
<sequence>MPTDDPSERLAAIAREQPDDVDLDALGICLDADSAAVRLRAAEALAHLALSGRDVSRLEDRIESLLADTDLLDERVRLSVDESDGFFQPSSVGFAVSAMVLTGQADPESLLRLAARAYERHHATFDAVQQGYAAVRDLGWALASVVILTDAYETALIDLVTHADPTVRRIGTAGLSDVAEEYAPIRGRLPAETPRLVATAADRLATDRDRRVRYYAAFTLYEFALDDAGAVTGRSDTLRAALDDEYDLVRKEAAGALGTLGAVEATAEIRELRDDSSARVREAAASALDDLE</sequence>
<protein>
    <submittedName>
        <fullName evidence="1">HEAT repeat-containing protein</fullName>
    </submittedName>
</protein>
<reference evidence="2" key="1">
    <citation type="submission" date="2016-10" db="EMBL/GenBank/DDBJ databases">
        <authorList>
            <person name="Varghese N."/>
            <person name="Submissions S."/>
        </authorList>
    </citation>
    <scope>NUCLEOTIDE SEQUENCE [LARGE SCALE GENOMIC DNA]</scope>
    <source>
        <strain evidence="2">CGMCC 1.10118</strain>
    </source>
</reference>
<proteinExistence type="predicted"/>
<dbReference type="InterPro" id="IPR011989">
    <property type="entry name" value="ARM-like"/>
</dbReference>
<dbReference type="InterPro" id="IPR016024">
    <property type="entry name" value="ARM-type_fold"/>
</dbReference>
<dbReference type="SMART" id="SM00567">
    <property type="entry name" value="EZ_HEAT"/>
    <property type="match status" value="3"/>
</dbReference>
<organism evidence="1 2">
    <name type="scientific">Halobellus clavatus</name>
    <dbReference type="NCBI Taxonomy" id="660517"/>
    <lineage>
        <taxon>Archaea</taxon>
        <taxon>Methanobacteriati</taxon>
        <taxon>Methanobacteriota</taxon>
        <taxon>Stenosarchaea group</taxon>
        <taxon>Halobacteria</taxon>
        <taxon>Halobacteriales</taxon>
        <taxon>Haloferacaceae</taxon>
        <taxon>Halobellus</taxon>
    </lineage>
</organism>
<dbReference type="OrthoDB" id="384717at2157"/>
<evidence type="ECO:0000313" key="1">
    <source>
        <dbReference type="EMBL" id="SDX91426.1"/>
    </source>
</evidence>
<dbReference type="EMBL" id="FNPB01000004">
    <property type="protein sequence ID" value="SDX91426.1"/>
    <property type="molecule type" value="Genomic_DNA"/>
</dbReference>
<dbReference type="RefSeq" id="WP_175454585.1">
    <property type="nucleotide sequence ID" value="NZ_FNPB01000004.1"/>
</dbReference>
<dbReference type="AlphaFoldDB" id="A0A1H3FK95"/>
<dbReference type="InterPro" id="IPR004155">
    <property type="entry name" value="PBS_lyase_HEAT"/>
</dbReference>
<dbReference type="Pfam" id="PF13646">
    <property type="entry name" value="HEAT_2"/>
    <property type="match status" value="1"/>
</dbReference>